<dbReference type="GO" id="GO:0005737">
    <property type="term" value="C:cytoplasm"/>
    <property type="evidence" value="ECO:0007669"/>
    <property type="project" value="TreeGrafter"/>
</dbReference>
<proteinExistence type="inferred from homology"/>
<dbReference type="InterPro" id="IPR016098">
    <property type="entry name" value="CAP/MinC_C"/>
</dbReference>
<accession>A0A7S1G356</accession>
<dbReference type="InterPro" id="IPR013912">
    <property type="entry name" value="Adenylate_cyclase-assoc_CAP_C"/>
</dbReference>
<name>A0A7S1G356_9STRA</name>
<dbReference type="GO" id="GO:0003779">
    <property type="term" value="F:actin binding"/>
    <property type="evidence" value="ECO:0007669"/>
    <property type="project" value="InterPro"/>
</dbReference>
<dbReference type="SMART" id="SM00673">
    <property type="entry name" value="CARP"/>
    <property type="match status" value="2"/>
</dbReference>
<feature type="region of interest" description="Disordered" evidence="2">
    <location>
        <begin position="289"/>
        <end position="349"/>
    </location>
</feature>
<comment type="similarity">
    <text evidence="1">Belongs to the CAP family.</text>
</comment>
<dbReference type="Gene3D" id="1.25.40.330">
    <property type="entry name" value="Adenylate cyclase-associated CAP, N-terminal domain"/>
    <property type="match status" value="1"/>
</dbReference>
<evidence type="ECO:0000313" key="4">
    <source>
        <dbReference type="EMBL" id="CAD8902931.1"/>
    </source>
</evidence>
<sequence length="511" mass="54524">MSSSASLQSIEQTLAEVLSRLGSIENKLESGQGSGDVSASCSSGSEVPPAVIAFDAHVSSSLPPLLAAIDTIGSDELATAGKCLASCWDAMRTIVAVSSSHGRPSGSEYLEVLGELMKSSGLMERFSGLSKLGKDRDVTNHVKAITEALQCLSWVSMNGKPEAFVMDAVGSAEFWSNRIRKEYRNKDDEVSKAQITFCVKLSSLVKELSAYTKEWHTTGLAWGKGAALTKSAAQAGVDTVSAATTPTATATVKTKGAESKTVKAAPPVKSAADASEELKAALLAKTTGGNSAATGLKKVPRDQQTWRKEYKKDSATPAPASSAPSKAVTSVKAKSSSNKPPPPPKIEFHAPTNKWLVEHQVSPTQTPIVLTVDVTDLKHQVYIYKCTNVTVVVKGRFKNIIVDSCVRCNVIFDTVLISTEVFNGKSCKVQINGTCPSFVIDKTDGCQVYLSKETMAVTKFVTSKSSEMNVCWQDPSGDMKEVPIPEQFHHQLNPETGKISSEVSDLYTSNC</sequence>
<dbReference type="SUPFAM" id="SSF69340">
    <property type="entry name" value="C-terminal domain of adenylylcyclase associated protein"/>
    <property type="match status" value="1"/>
</dbReference>
<dbReference type="InterPro" id="IPR036222">
    <property type="entry name" value="CAP_N_sf"/>
</dbReference>
<dbReference type="GO" id="GO:0008179">
    <property type="term" value="F:adenylate cyclase binding"/>
    <property type="evidence" value="ECO:0007669"/>
    <property type="project" value="TreeGrafter"/>
</dbReference>
<feature type="domain" description="C-CAP/cofactor C-like" evidence="3">
    <location>
        <begin position="343"/>
        <end position="484"/>
    </location>
</feature>
<dbReference type="GO" id="GO:0019933">
    <property type="term" value="P:cAMP-mediated signaling"/>
    <property type="evidence" value="ECO:0007669"/>
    <property type="project" value="TreeGrafter"/>
</dbReference>
<reference evidence="4" key="1">
    <citation type="submission" date="2021-01" db="EMBL/GenBank/DDBJ databases">
        <authorList>
            <person name="Corre E."/>
            <person name="Pelletier E."/>
            <person name="Niang G."/>
            <person name="Scheremetjew M."/>
            <person name="Finn R."/>
            <person name="Kale V."/>
            <person name="Holt S."/>
            <person name="Cochrane G."/>
            <person name="Meng A."/>
            <person name="Brown T."/>
            <person name="Cohen L."/>
        </authorList>
    </citation>
    <scope>NUCLEOTIDE SEQUENCE</scope>
    <source>
        <strain evidence="4">308</strain>
    </source>
</reference>
<dbReference type="Pfam" id="PF21938">
    <property type="entry name" value="CAP_N"/>
    <property type="match status" value="1"/>
</dbReference>
<dbReference type="InterPro" id="IPR036223">
    <property type="entry name" value="CAP_C_sf"/>
</dbReference>
<feature type="compositionally biased region" description="Basic and acidic residues" evidence="2">
    <location>
        <begin position="299"/>
        <end position="314"/>
    </location>
</feature>
<organism evidence="4">
    <name type="scientific">Corethron hystrix</name>
    <dbReference type="NCBI Taxonomy" id="216773"/>
    <lineage>
        <taxon>Eukaryota</taxon>
        <taxon>Sar</taxon>
        <taxon>Stramenopiles</taxon>
        <taxon>Ochrophyta</taxon>
        <taxon>Bacillariophyta</taxon>
        <taxon>Coscinodiscophyceae</taxon>
        <taxon>Corethrophycidae</taxon>
        <taxon>Corethrales</taxon>
        <taxon>Corethraceae</taxon>
        <taxon>Corethron</taxon>
    </lineage>
</organism>
<evidence type="ECO:0000256" key="2">
    <source>
        <dbReference type="SAM" id="MobiDB-lite"/>
    </source>
</evidence>
<gene>
    <name evidence="4" type="ORF">CHYS00102_LOCUS30150</name>
</gene>
<dbReference type="InterPro" id="IPR053950">
    <property type="entry name" value="CAP_N"/>
</dbReference>
<dbReference type="Gene3D" id="2.160.20.70">
    <property type="match status" value="1"/>
</dbReference>
<feature type="compositionally biased region" description="Low complexity" evidence="2">
    <location>
        <begin position="315"/>
        <end position="338"/>
    </location>
</feature>
<dbReference type="SUPFAM" id="SSF101278">
    <property type="entry name" value="N-terminal domain of adenylylcyclase associated protein, CAP"/>
    <property type="match status" value="1"/>
</dbReference>
<dbReference type="InterPro" id="IPR017901">
    <property type="entry name" value="C-CAP_CF_C-like"/>
</dbReference>
<dbReference type="EMBL" id="HBFR01041275">
    <property type="protein sequence ID" value="CAD8902931.1"/>
    <property type="molecule type" value="Transcribed_RNA"/>
</dbReference>
<feature type="region of interest" description="Disordered" evidence="2">
    <location>
        <begin position="250"/>
        <end position="271"/>
    </location>
</feature>
<protein>
    <recommendedName>
        <fullName evidence="3">C-CAP/cofactor C-like domain-containing protein</fullName>
    </recommendedName>
</protein>
<dbReference type="AlphaFoldDB" id="A0A7S1G356"/>
<dbReference type="PANTHER" id="PTHR10652">
    <property type="entry name" value="ADENYLYL CYCLASE-ASSOCIATED PROTEIN"/>
    <property type="match status" value="1"/>
</dbReference>
<evidence type="ECO:0000259" key="3">
    <source>
        <dbReference type="PROSITE" id="PS51329"/>
    </source>
</evidence>
<dbReference type="PROSITE" id="PS51329">
    <property type="entry name" value="C_CAP_COFACTOR_C"/>
    <property type="match status" value="1"/>
</dbReference>
<dbReference type="Pfam" id="PF08603">
    <property type="entry name" value="CAP_C"/>
    <property type="match status" value="1"/>
</dbReference>
<dbReference type="PANTHER" id="PTHR10652:SF0">
    <property type="entry name" value="ADENYLYL CYCLASE-ASSOCIATED PROTEIN"/>
    <property type="match status" value="1"/>
</dbReference>
<dbReference type="InterPro" id="IPR001837">
    <property type="entry name" value="Adenylate_cyclase-assoc_CAP"/>
</dbReference>
<dbReference type="InterPro" id="IPR006599">
    <property type="entry name" value="CARP_motif"/>
</dbReference>
<evidence type="ECO:0000256" key="1">
    <source>
        <dbReference type="ARBA" id="ARBA00007659"/>
    </source>
</evidence>
<dbReference type="GO" id="GO:0007015">
    <property type="term" value="P:actin filament organization"/>
    <property type="evidence" value="ECO:0007669"/>
    <property type="project" value="TreeGrafter"/>
</dbReference>